<dbReference type="PANTHER" id="PTHR12419">
    <property type="entry name" value="OTU DOMAIN CONTAINING PROTEIN"/>
    <property type="match status" value="1"/>
</dbReference>
<feature type="compositionally biased region" description="Polar residues" evidence="1">
    <location>
        <begin position="314"/>
        <end position="324"/>
    </location>
</feature>
<dbReference type="PROSITE" id="PS50802">
    <property type="entry name" value="OTU"/>
    <property type="match status" value="1"/>
</dbReference>
<name>A0A167EUH7_9ASCO</name>
<feature type="region of interest" description="Disordered" evidence="1">
    <location>
        <begin position="1"/>
        <end position="26"/>
    </location>
</feature>
<organism evidence="3 4">
    <name type="scientific">Sugiyamaella lignohabitans</name>
    <dbReference type="NCBI Taxonomy" id="796027"/>
    <lineage>
        <taxon>Eukaryota</taxon>
        <taxon>Fungi</taxon>
        <taxon>Dikarya</taxon>
        <taxon>Ascomycota</taxon>
        <taxon>Saccharomycotina</taxon>
        <taxon>Dipodascomycetes</taxon>
        <taxon>Dipodascales</taxon>
        <taxon>Trichomonascaceae</taxon>
        <taxon>Sugiyamaella</taxon>
    </lineage>
</organism>
<dbReference type="Gene3D" id="3.90.70.80">
    <property type="match status" value="1"/>
</dbReference>
<proteinExistence type="predicted"/>
<dbReference type="PANTHER" id="PTHR12419:SF7">
    <property type="entry name" value="OTU DOMAIN-CONTAINING PROTEIN 3"/>
    <property type="match status" value="1"/>
</dbReference>
<evidence type="ECO:0000313" key="4">
    <source>
        <dbReference type="Proteomes" id="UP000189580"/>
    </source>
</evidence>
<dbReference type="EMBL" id="CP014503">
    <property type="protein sequence ID" value="ANB14474.1"/>
    <property type="molecule type" value="Genomic_DNA"/>
</dbReference>
<dbReference type="GeneID" id="30033936"/>
<dbReference type="InterPro" id="IPR038765">
    <property type="entry name" value="Papain-like_cys_pep_sf"/>
</dbReference>
<evidence type="ECO:0000313" key="3">
    <source>
        <dbReference type="EMBL" id="ANB14474.1"/>
    </source>
</evidence>
<keyword evidence="4" id="KW-1185">Reference proteome</keyword>
<dbReference type="RefSeq" id="XP_018736951.1">
    <property type="nucleotide sequence ID" value="XM_018878993.1"/>
</dbReference>
<dbReference type="Proteomes" id="UP000189580">
    <property type="component" value="Chromosome b"/>
</dbReference>
<reference evidence="3 4" key="1">
    <citation type="submission" date="2016-02" db="EMBL/GenBank/DDBJ databases">
        <title>Complete genome sequence and transcriptome regulation of the pentose utilising yeast Sugiyamaella lignohabitans.</title>
        <authorList>
            <person name="Bellasio M."/>
            <person name="Peymann A."/>
            <person name="Valli M."/>
            <person name="Sipitzky M."/>
            <person name="Graf A."/>
            <person name="Sauer M."/>
            <person name="Marx H."/>
            <person name="Mattanovich D."/>
        </authorList>
    </citation>
    <scope>NUCLEOTIDE SEQUENCE [LARGE SCALE GENOMIC DNA]</scope>
    <source>
        <strain evidence="3 4">CBS 10342</strain>
    </source>
</reference>
<evidence type="ECO:0000259" key="2">
    <source>
        <dbReference type="PROSITE" id="PS50802"/>
    </source>
</evidence>
<dbReference type="OrthoDB" id="4095972at2759"/>
<dbReference type="SUPFAM" id="SSF54001">
    <property type="entry name" value="Cysteine proteinases"/>
    <property type="match status" value="1"/>
</dbReference>
<dbReference type="GO" id="GO:0004843">
    <property type="term" value="F:cysteine-type deubiquitinase activity"/>
    <property type="evidence" value="ECO:0007669"/>
    <property type="project" value="TreeGrafter"/>
</dbReference>
<accession>A0A167EUH7</accession>
<evidence type="ECO:0000256" key="1">
    <source>
        <dbReference type="SAM" id="MobiDB-lite"/>
    </source>
</evidence>
<sequence>MAKNRKKNWQQEYGHEAGRLTRSKSQALKKILDTPGDRNNDDEFPVLKRLSLYASSIKGDGNCLFRSFSDQYYGDNGDRHQEVRAEVVNYMKEHSDYFALFLEGSGSGNESWPAYIKRMAKDGVYGDNLEIVAFARRYGVNVMIYQNDFMYVVSCQEDDKEKNGVVRDIHIAYHTWEHYSSVRNLAGPHSGLPEVQPSLVEGGGAIEPSSGTSDDVPKWMMDAIKRSIPYPPTEQMENLIVKLFRKYNNSHDFGRIVEEIIMMDNGDGEVNFDTDVEVVDSLSDIDKPTTTSMIDQDKVTNDSSAKSIQKDQDTSVQVANSPETSMGVDEINSSMSNSPEDSSSRSSSTSNTSSTTVASSVDDEGDESKGEAKLSNINGKRNSSLLSNELTEESESDRTHEISVIPRSRAKKDAVTNSAPRVKRLTAREKKERQKKEAAERKRASKISSVSDRSRSTTAGLSDTSSSTTTATPSTTPSTPGIRTMYI</sequence>
<dbReference type="AlphaFoldDB" id="A0A167EUH7"/>
<dbReference type="CDD" id="cd22756">
    <property type="entry name" value="OTU_OTUD3-like"/>
    <property type="match status" value="1"/>
</dbReference>
<feature type="compositionally biased region" description="Low complexity" evidence="1">
    <location>
        <begin position="446"/>
        <end position="481"/>
    </location>
</feature>
<protein>
    <recommendedName>
        <fullName evidence="2">OTU domain-containing protein</fullName>
    </recommendedName>
</protein>
<dbReference type="GO" id="GO:0016579">
    <property type="term" value="P:protein deubiquitination"/>
    <property type="evidence" value="ECO:0007669"/>
    <property type="project" value="TreeGrafter"/>
</dbReference>
<feature type="domain" description="OTU" evidence="2">
    <location>
        <begin position="52"/>
        <end position="185"/>
    </location>
</feature>
<dbReference type="KEGG" id="slb:AWJ20_2066"/>
<feature type="region of interest" description="Disordered" evidence="1">
    <location>
        <begin position="286"/>
        <end position="487"/>
    </location>
</feature>
<feature type="compositionally biased region" description="Basic and acidic residues" evidence="1">
    <location>
        <begin position="426"/>
        <end position="442"/>
    </location>
</feature>
<dbReference type="InterPro" id="IPR003323">
    <property type="entry name" value="OTU_dom"/>
</dbReference>
<feature type="compositionally biased region" description="Low complexity" evidence="1">
    <location>
        <begin position="332"/>
        <end position="360"/>
    </location>
</feature>
<dbReference type="InterPro" id="IPR050704">
    <property type="entry name" value="Peptidase_C85-like"/>
</dbReference>
<gene>
    <name evidence="3" type="ORF">AWJ20_2066</name>
</gene>
<dbReference type="Pfam" id="PF02338">
    <property type="entry name" value="OTU"/>
    <property type="match status" value="1"/>
</dbReference>